<feature type="compositionally biased region" description="Polar residues" evidence="2">
    <location>
        <begin position="160"/>
        <end position="182"/>
    </location>
</feature>
<feature type="region of interest" description="Disordered" evidence="2">
    <location>
        <begin position="784"/>
        <end position="863"/>
    </location>
</feature>
<gene>
    <name evidence="3" type="ORF">LOC62_01G001193</name>
</gene>
<dbReference type="InterPro" id="IPR036864">
    <property type="entry name" value="Zn2-C6_fun-type_DNA-bd_sf"/>
</dbReference>
<dbReference type="PANTHER" id="PTHR31668">
    <property type="entry name" value="GLUCOSE TRANSPORT TRANSCRIPTION REGULATOR RGT1-RELATED-RELATED"/>
    <property type="match status" value="1"/>
</dbReference>
<evidence type="ECO:0000313" key="4">
    <source>
        <dbReference type="Proteomes" id="UP000827549"/>
    </source>
</evidence>
<feature type="region of interest" description="Disordered" evidence="2">
    <location>
        <begin position="719"/>
        <end position="767"/>
    </location>
</feature>
<feature type="region of interest" description="Disordered" evidence="2">
    <location>
        <begin position="948"/>
        <end position="979"/>
    </location>
</feature>
<dbReference type="GO" id="GO:0000981">
    <property type="term" value="F:DNA-binding transcription factor activity, RNA polymerase II-specific"/>
    <property type="evidence" value="ECO:0007669"/>
    <property type="project" value="InterPro"/>
</dbReference>
<evidence type="ECO:0000256" key="2">
    <source>
        <dbReference type="SAM" id="MobiDB-lite"/>
    </source>
</evidence>
<dbReference type="InterPro" id="IPR050797">
    <property type="entry name" value="Carb_Metab_Trans_Reg"/>
</dbReference>
<reference evidence="3" key="1">
    <citation type="submission" date="2023-10" db="EMBL/GenBank/DDBJ databases">
        <authorList>
            <person name="Noh H."/>
        </authorList>
    </citation>
    <scope>NUCLEOTIDE SEQUENCE</scope>
    <source>
        <strain evidence="3">DUCC4014</strain>
    </source>
</reference>
<dbReference type="RefSeq" id="XP_062623656.1">
    <property type="nucleotide sequence ID" value="XM_062767672.1"/>
</dbReference>
<organism evidence="3 4">
    <name type="scientific">Vanrija pseudolonga</name>
    <dbReference type="NCBI Taxonomy" id="143232"/>
    <lineage>
        <taxon>Eukaryota</taxon>
        <taxon>Fungi</taxon>
        <taxon>Dikarya</taxon>
        <taxon>Basidiomycota</taxon>
        <taxon>Agaricomycotina</taxon>
        <taxon>Tremellomycetes</taxon>
        <taxon>Trichosporonales</taxon>
        <taxon>Trichosporonaceae</taxon>
        <taxon>Vanrija</taxon>
    </lineage>
</organism>
<evidence type="ECO:0008006" key="5">
    <source>
        <dbReference type="Google" id="ProtNLM"/>
    </source>
</evidence>
<dbReference type="GeneID" id="87804450"/>
<keyword evidence="4" id="KW-1185">Reference proteome</keyword>
<proteinExistence type="predicted"/>
<dbReference type="Gene3D" id="4.10.240.10">
    <property type="entry name" value="Zn(2)-C6 fungal-type DNA-binding domain"/>
    <property type="match status" value="1"/>
</dbReference>
<evidence type="ECO:0000256" key="1">
    <source>
        <dbReference type="ARBA" id="ARBA00023242"/>
    </source>
</evidence>
<feature type="compositionally biased region" description="Polar residues" evidence="2">
    <location>
        <begin position="959"/>
        <end position="979"/>
    </location>
</feature>
<sequence>MASVPGEPRARRTHARRSCELCKVRKTRCELPDLDVPSSSTPLAPEKSCHRCRVLVLPCVVDDSRMKKRKKRDDTSARGGGTTTAIGSRPSVASTSTKAADNANEPSTKRQRGGAGGQNGQGGSGSSQPAQDERLQAQARTNPVNHSVDFSPAFPVTADPPSNQLWESSSGQESETKPASQRHTVRLHGRPLSLTSAMLSVASRQMFKGLKRKIVVVDDLDLDTTVDHSLRNRLAPGYAQLRTFHPHLQPLDELFSMSRNSVDPSVILLAASALYVTSQSLPDDADAKRMRVALGPSIGHLQHHILVQQPFSFHAIQALEILSLHAPFAPVLPFQLTDPRTLAPARGLSGIATNISVSLNFQSLVNCGIDRWTNPDFWLWLGMCAGAAQMSLEDERPRKLALLTDARSASASFVAPESDGLWSSAATSDDPAELLGKLAVCDRLARLEELHDGIGRLRGTLETTAAVPNFNAVQTILDEFEYFTRRMAAIDKRYEEILAIISPPLELSSGWAAYRTIRRRFEFMKEYMTGFQALVALHFLPGSAIAIPGLPQGLGTYQMVHYALSRSNDPADIIFAYSTRSAGADELRRVSGLRQELAEQQLLSFIDVSQSVMASDRRPADIIPLHDVVAIVVESCKALVEGQSSRLSYLRTIYGLPTSVSKPGWLRTLSQVTTVLRSMGLLCVDSEASGGESIANGCSNLVGSMARALTEWISVVEREANSSQPHGQSDPLGGGLVHTSPTQASATAQFSQQQSRPHTAIGVSGPQNMVGGVAAGFQSYMPTSDRWMASDEPDGSLPPGSAGGPHPPPPHVAPGGHVIQQGGDHPGPRDRPQGSYQPPQGLPQPHPGQMAHHPNPESQESGSFDHILSEMFGYGYSTLKRRLRRITLRHLLITWPLQAHTNNTSSTRSISLTPINLIRSSRLLLVSHMIHTRLLTTPHHPRIITHTMRHPRSKHHSRNTSTHTMFRSSQAKDSWTINL</sequence>
<keyword evidence="1" id="KW-0539">Nucleus</keyword>
<protein>
    <recommendedName>
        <fullName evidence="5">Zn(2)-C6 fungal-type domain-containing protein</fullName>
    </recommendedName>
</protein>
<accession>A0AAF1BIV7</accession>
<feature type="compositionally biased region" description="Polar residues" evidence="2">
    <location>
        <begin position="83"/>
        <end position="99"/>
    </location>
</feature>
<feature type="compositionally biased region" description="Gly residues" evidence="2">
    <location>
        <begin position="113"/>
        <end position="125"/>
    </location>
</feature>
<feature type="compositionally biased region" description="Low complexity" evidence="2">
    <location>
        <begin position="739"/>
        <end position="755"/>
    </location>
</feature>
<name>A0AAF1BIV7_9TREE</name>
<feature type="compositionally biased region" description="Basic residues" evidence="2">
    <location>
        <begin position="948"/>
        <end position="958"/>
    </location>
</feature>
<dbReference type="AlphaFoldDB" id="A0AAF1BIV7"/>
<dbReference type="Proteomes" id="UP000827549">
    <property type="component" value="Chromosome 1"/>
</dbReference>
<dbReference type="GO" id="GO:0008270">
    <property type="term" value="F:zinc ion binding"/>
    <property type="evidence" value="ECO:0007669"/>
    <property type="project" value="InterPro"/>
</dbReference>
<dbReference type="EMBL" id="CP086714">
    <property type="protein sequence ID" value="WOO77624.1"/>
    <property type="molecule type" value="Genomic_DNA"/>
</dbReference>
<dbReference type="PANTHER" id="PTHR31668:SF30">
    <property type="entry name" value="ZN(II)2CYS6 TRANSCRIPTION FACTOR (EUROFUNG)"/>
    <property type="match status" value="1"/>
</dbReference>
<dbReference type="SUPFAM" id="SSF57701">
    <property type="entry name" value="Zn2/Cys6 DNA-binding domain"/>
    <property type="match status" value="1"/>
</dbReference>
<evidence type="ECO:0000313" key="3">
    <source>
        <dbReference type="EMBL" id="WOO77624.1"/>
    </source>
</evidence>
<feature type="region of interest" description="Disordered" evidence="2">
    <location>
        <begin position="64"/>
        <end position="184"/>
    </location>
</feature>